<name>A0AA86V549_9EUKA</name>
<dbReference type="Gene3D" id="1.10.10.60">
    <property type="entry name" value="Homeodomain-like"/>
    <property type="match status" value="1"/>
</dbReference>
<evidence type="ECO:0000313" key="2">
    <source>
        <dbReference type="EMBL" id="CAI9976662.1"/>
    </source>
</evidence>
<dbReference type="InterPro" id="IPR001005">
    <property type="entry name" value="SANT/Myb"/>
</dbReference>
<reference evidence="3 4" key="2">
    <citation type="submission" date="2024-07" db="EMBL/GenBank/DDBJ databases">
        <authorList>
            <person name="Akdeniz Z."/>
        </authorList>
    </citation>
    <scope>NUCLEOTIDE SEQUENCE [LARGE SCALE GENOMIC DNA]</scope>
</reference>
<sequence>MLGTEQNTPLMKLEAKIVIHNNTPWTLEEQQIFFAYYELYSNDFHSYEQHLNRSYSQIKAFFHNWLRKQTEEVKAKYKLGQQGGRHFAYRNNK</sequence>
<dbReference type="EMBL" id="CAXDID020000015">
    <property type="protein sequence ID" value="CAL5982992.1"/>
    <property type="molecule type" value="Genomic_DNA"/>
</dbReference>
<accession>A0AA86V549</accession>
<organism evidence="2">
    <name type="scientific">Hexamita inflata</name>
    <dbReference type="NCBI Taxonomy" id="28002"/>
    <lineage>
        <taxon>Eukaryota</taxon>
        <taxon>Metamonada</taxon>
        <taxon>Diplomonadida</taxon>
        <taxon>Hexamitidae</taxon>
        <taxon>Hexamitinae</taxon>
        <taxon>Hexamita</taxon>
    </lineage>
</organism>
<evidence type="ECO:0000259" key="1">
    <source>
        <dbReference type="SMART" id="SM00717"/>
    </source>
</evidence>
<dbReference type="InterPro" id="IPR009057">
    <property type="entry name" value="Homeodomain-like_sf"/>
</dbReference>
<gene>
    <name evidence="2" type="ORF">HINF_LOCUS64307</name>
    <name evidence="3" type="ORF">HINF_LOCUS7407</name>
</gene>
<proteinExistence type="predicted"/>
<keyword evidence="4" id="KW-1185">Reference proteome</keyword>
<evidence type="ECO:0000313" key="4">
    <source>
        <dbReference type="Proteomes" id="UP001642409"/>
    </source>
</evidence>
<comment type="caution">
    <text evidence="2">The sequence shown here is derived from an EMBL/GenBank/DDBJ whole genome shotgun (WGS) entry which is preliminary data.</text>
</comment>
<dbReference type="Pfam" id="PF00249">
    <property type="entry name" value="Myb_DNA-binding"/>
    <property type="match status" value="1"/>
</dbReference>
<dbReference type="AlphaFoldDB" id="A0AA86V549"/>
<reference evidence="2" key="1">
    <citation type="submission" date="2023-06" db="EMBL/GenBank/DDBJ databases">
        <authorList>
            <person name="Kurt Z."/>
        </authorList>
    </citation>
    <scope>NUCLEOTIDE SEQUENCE</scope>
</reference>
<protein>
    <submittedName>
        <fullName evidence="2">SANT/Myb domain</fullName>
    </submittedName>
    <submittedName>
        <fullName evidence="3">SANT/Myb_domain</fullName>
    </submittedName>
</protein>
<dbReference type="SUPFAM" id="SSF46689">
    <property type="entry name" value="Homeodomain-like"/>
    <property type="match status" value="1"/>
</dbReference>
<dbReference type="Proteomes" id="UP001642409">
    <property type="component" value="Unassembled WGS sequence"/>
</dbReference>
<dbReference type="EMBL" id="CATOUU010001174">
    <property type="protein sequence ID" value="CAI9976662.1"/>
    <property type="molecule type" value="Genomic_DNA"/>
</dbReference>
<dbReference type="SMART" id="SM00717">
    <property type="entry name" value="SANT"/>
    <property type="match status" value="1"/>
</dbReference>
<feature type="domain" description="Myb-like" evidence="1">
    <location>
        <begin position="21"/>
        <end position="68"/>
    </location>
</feature>
<dbReference type="CDD" id="cd00167">
    <property type="entry name" value="SANT"/>
    <property type="match status" value="1"/>
</dbReference>
<evidence type="ECO:0000313" key="3">
    <source>
        <dbReference type="EMBL" id="CAL5982992.1"/>
    </source>
</evidence>